<gene>
    <name evidence="2" type="ORF">F6J85_03680</name>
</gene>
<reference evidence="3" key="1">
    <citation type="submission" date="2019-09" db="EMBL/GenBank/DDBJ databases">
        <title>Mumia zhuanghuii sp. nov. isolated from the intestinal contents of plateau pika (Ochotona curzoniae) in the Qinghai-Tibet plateau of China.</title>
        <authorList>
            <person name="Tian Z."/>
        </authorList>
    </citation>
    <scope>NUCLEOTIDE SEQUENCE [LARGE SCALE GENOMIC DNA]</scope>
    <source>
        <strain evidence="3">L-031</strain>
    </source>
</reference>
<dbReference type="EMBL" id="CP044232">
    <property type="protein sequence ID" value="QEW02285.1"/>
    <property type="molecule type" value="Genomic_DNA"/>
</dbReference>
<keyword evidence="1" id="KW-0812">Transmembrane</keyword>
<evidence type="ECO:0000313" key="3">
    <source>
        <dbReference type="Proteomes" id="UP000325516"/>
    </source>
</evidence>
<sequence length="364" mass="40971">MARKTYTPGLRTRAMKLVAEARRKDPQLSLNAAVNRIGAQLDVNPSTLRRWCEKSTTDATGDGDPKKLDEQEFTAARKLLESLGASSALWQAEDQIRFARRRSITWGLTSRVIWWAVWATIAAVCVWLVLSWVFSPFDGNRPTTNSKTSVEADVPFWQGWLGLVVFSGVVGLTLAAMLSISSWVATRVALLPIPFESAYAQLDSVRHTIRSQDVDRWTNIAEPFLGFWHRWRLKLSKSRLKPLGAAERVLLSSARGRRYRTAGARDAERRDRARAAATLSWIELRLTREGESFKAEAITWIAAIQQMTIMRDWSMRPLPGDDLVAKRKSVTRILGRFLVAALSLALAAIPVMALIAPHLVPRWR</sequence>
<dbReference type="Gene3D" id="1.10.10.10">
    <property type="entry name" value="Winged helix-like DNA-binding domain superfamily/Winged helix DNA-binding domain"/>
    <property type="match status" value="1"/>
</dbReference>
<keyword evidence="3" id="KW-1185">Reference proteome</keyword>
<dbReference type="KEGG" id="mlz:F6J85_03680"/>
<evidence type="ECO:0000256" key="1">
    <source>
        <dbReference type="SAM" id="Phobius"/>
    </source>
</evidence>
<name>A0A5J6L1C7_9MICO</name>
<feature type="transmembrane region" description="Helical" evidence="1">
    <location>
        <begin position="337"/>
        <end position="360"/>
    </location>
</feature>
<organism evidence="2 3">
    <name type="scientific">Microbacterium lushaniae</name>
    <dbReference type="NCBI Taxonomy" id="2614639"/>
    <lineage>
        <taxon>Bacteria</taxon>
        <taxon>Bacillati</taxon>
        <taxon>Actinomycetota</taxon>
        <taxon>Actinomycetes</taxon>
        <taxon>Micrococcales</taxon>
        <taxon>Microbacteriaceae</taxon>
        <taxon>Microbacterium</taxon>
    </lineage>
</organism>
<protein>
    <recommendedName>
        <fullName evidence="4">Transposase</fullName>
    </recommendedName>
</protein>
<dbReference type="InterPro" id="IPR036388">
    <property type="entry name" value="WH-like_DNA-bd_sf"/>
</dbReference>
<dbReference type="Proteomes" id="UP000325516">
    <property type="component" value="Chromosome"/>
</dbReference>
<evidence type="ECO:0000313" key="2">
    <source>
        <dbReference type="EMBL" id="QEW02285.1"/>
    </source>
</evidence>
<dbReference type="AlphaFoldDB" id="A0A5J6L1C7"/>
<proteinExistence type="predicted"/>
<feature type="transmembrane region" description="Helical" evidence="1">
    <location>
        <begin position="154"/>
        <end position="178"/>
    </location>
</feature>
<accession>A0A5J6L1C7</accession>
<keyword evidence="1" id="KW-0472">Membrane</keyword>
<feature type="transmembrane region" description="Helical" evidence="1">
    <location>
        <begin position="112"/>
        <end position="134"/>
    </location>
</feature>
<keyword evidence="1" id="KW-1133">Transmembrane helix</keyword>
<dbReference type="RefSeq" id="WP_150923876.1">
    <property type="nucleotide sequence ID" value="NZ_CP044232.1"/>
</dbReference>
<evidence type="ECO:0008006" key="4">
    <source>
        <dbReference type="Google" id="ProtNLM"/>
    </source>
</evidence>